<accession>A0A0D2GWK9</accession>
<protein>
    <recommendedName>
        <fullName evidence="3">Rhodopsin domain-containing protein</fullName>
    </recommendedName>
</protein>
<feature type="transmembrane region" description="Helical" evidence="2">
    <location>
        <begin position="64"/>
        <end position="85"/>
    </location>
</feature>
<dbReference type="PANTHER" id="PTHR38794:SF3">
    <property type="entry name" value="INTEGRAL MEMBRANE PROTEIN"/>
    <property type="match status" value="1"/>
</dbReference>
<feature type="transmembrane region" description="Helical" evidence="2">
    <location>
        <begin position="30"/>
        <end position="52"/>
    </location>
</feature>
<evidence type="ECO:0000256" key="1">
    <source>
        <dbReference type="SAM" id="MobiDB-lite"/>
    </source>
</evidence>
<gene>
    <name evidence="4" type="ORF">Z517_02238</name>
</gene>
<evidence type="ECO:0000259" key="3">
    <source>
        <dbReference type="Pfam" id="PF20684"/>
    </source>
</evidence>
<dbReference type="RefSeq" id="XP_013286803.1">
    <property type="nucleotide sequence ID" value="XM_013431349.1"/>
</dbReference>
<evidence type="ECO:0000313" key="4">
    <source>
        <dbReference type="EMBL" id="KIW82995.1"/>
    </source>
</evidence>
<name>A0A0D2GWK9_9EURO</name>
<feature type="transmembrane region" description="Helical" evidence="2">
    <location>
        <begin position="138"/>
        <end position="163"/>
    </location>
</feature>
<feature type="domain" description="Rhodopsin" evidence="3">
    <location>
        <begin position="49"/>
        <end position="288"/>
    </location>
</feature>
<feature type="transmembrane region" description="Helical" evidence="2">
    <location>
        <begin position="107"/>
        <end position="131"/>
    </location>
</feature>
<keyword evidence="2" id="KW-0472">Membrane</keyword>
<dbReference type="Pfam" id="PF20684">
    <property type="entry name" value="Fung_rhodopsin"/>
    <property type="match status" value="1"/>
</dbReference>
<dbReference type="PANTHER" id="PTHR38794">
    <property type="entry name" value="INTEGRAL MEMBRANE PROTEIN"/>
    <property type="match status" value="1"/>
</dbReference>
<proteinExistence type="predicted"/>
<dbReference type="GeneID" id="25301728"/>
<evidence type="ECO:0000313" key="5">
    <source>
        <dbReference type="Proteomes" id="UP000053029"/>
    </source>
</evidence>
<keyword evidence="5" id="KW-1185">Reference proteome</keyword>
<feature type="transmembrane region" description="Helical" evidence="2">
    <location>
        <begin position="191"/>
        <end position="211"/>
    </location>
</feature>
<dbReference type="AlphaFoldDB" id="A0A0D2GWK9"/>
<dbReference type="OrthoDB" id="3918601at2759"/>
<feature type="transmembrane region" description="Helical" evidence="2">
    <location>
        <begin position="266"/>
        <end position="284"/>
    </location>
</feature>
<keyword evidence="2" id="KW-0812">Transmembrane</keyword>
<dbReference type="HOGENOM" id="CLU_036632_0_2_1"/>
<organism evidence="4 5">
    <name type="scientific">Fonsecaea pedrosoi CBS 271.37</name>
    <dbReference type="NCBI Taxonomy" id="1442368"/>
    <lineage>
        <taxon>Eukaryota</taxon>
        <taxon>Fungi</taxon>
        <taxon>Dikarya</taxon>
        <taxon>Ascomycota</taxon>
        <taxon>Pezizomycotina</taxon>
        <taxon>Eurotiomycetes</taxon>
        <taxon>Chaetothyriomycetidae</taxon>
        <taxon>Chaetothyriales</taxon>
        <taxon>Herpotrichiellaceae</taxon>
        <taxon>Fonsecaea</taxon>
    </lineage>
</organism>
<reference evidence="4 5" key="1">
    <citation type="submission" date="2015-01" db="EMBL/GenBank/DDBJ databases">
        <title>The Genome Sequence of Fonsecaea pedrosoi CBS 271.37.</title>
        <authorList>
            <consortium name="The Broad Institute Genomics Platform"/>
            <person name="Cuomo C."/>
            <person name="de Hoog S."/>
            <person name="Gorbushina A."/>
            <person name="Stielow B."/>
            <person name="Teixiera M."/>
            <person name="Abouelleil A."/>
            <person name="Chapman S.B."/>
            <person name="Priest M."/>
            <person name="Young S.K."/>
            <person name="Wortman J."/>
            <person name="Nusbaum C."/>
            <person name="Birren B."/>
        </authorList>
    </citation>
    <scope>NUCLEOTIDE SEQUENCE [LARGE SCALE GENOMIC DNA]</scope>
    <source>
        <strain evidence="4 5">CBS 271.37</strain>
    </source>
</reference>
<keyword evidence="2" id="KW-1133">Transmembrane helix</keyword>
<evidence type="ECO:0000256" key="2">
    <source>
        <dbReference type="SAM" id="Phobius"/>
    </source>
</evidence>
<feature type="region of interest" description="Disordered" evidence="1">
    <location>
        <begin position="346"/>
        <end position="385"/>
    </location>
</feature>
<dbReference type="Proteomes" id="UP000053029">
    <property type="component" value="Unassembled WGS sequence"/>
</dbReference>
<dbReference type="EMBL" id="KN846970">
    <property type="protein sequence ID" value="KIW82995.1"/>
    <property type="molecule type" value="Genomic_DNA"/>
</dbReference>
<sequence length="418" mass="44876">MSGSDTGQGGIYEPLLPPLQDITPKDRGPIALATAVTLLVISSLTVGVKLWTRYATTRNFGANDIAMFAAIALAYGQTISLSLAAQKGLGRHETAIKEPDLIEFSKLFYASNILLILALACAKAAVTLLIIAIKPLRAIMFACYGMLGFIALWGVVSVFVVAFQCSPNRWSIGPSSGADSQTCIDQYAMQVAVRAVDIAIDVGIVLLPALMMRSVQVPNAKRWMVVTLFAIRLATPVFTAVSIVAYDDFYHSVPQDRTWHAVTPSVWTSCALNLSIVTACIPSIKRFLADWAAGLSAITISEPFELEHSAGKTGAGLTYAAGSGMGSKIATRLGFATTSKAEITSTVRSRSDNDDDDTILNTSRNRSRGANGRQPDNTSESVKGLTDGVIMHSIDYRVEYEDPTIDHRDWSSRSSGGR</sequence>
<dbReference type="VEuPathDB" id="FungiDB:Z517_02238"/>
<feature type="transmembrane region" description="Helical" evidence="2">
    <location>
        <begin position="223"/>
        <end position="246"/>
    </location>
</feature>
<dbReference type="InterPro" id="IPR049326">
    <property type="entry name" value="Rhodopsin_dom_fungi"/>
</dbReference>